<dbReference type="Proteomes" id="UP001241377">
    <property type="component" value="Unassembled WGS sequence"/>
</dbReference>
<dbReference type="EMBL" id="JASBWR010000030">
    <property type="protein sequence ID" value="KAJ9106490.1"/>
    <property type="molecule type" value="Genomic_DNA"/>
</dbReference>
<reference evidence="1" key="1">
    <citation type="submission" date="2023-04" db="EMBL/GenBank/DDBJ databases">
        <title>Draft Genome sequencing of Naganishia species isolated from polar environments using Oxford Nanopore Technology.</title>
        <authorList>
            <person name="Leo P."/>
            <person name="Venkateswaran K."/>
        </authorList>
    </citation>
    <scope>NUCLEOTIDE SEQUENCE</scope>
    <source>
        <strain evidence="1">MNA-CCFEE 5261</strain>
    </source>
</reference>
<sequence length="983" mass="111802">MSYERRFQDREDARDSNHTTLSSRDPHRDSRVQNTSDNRRRPSGSPPFGEEARIASYYDSKNRHNNDGHGGFSRYPSRGGQQNGPRSQHSQSKRERYRRNFLEKSHYPGTQAARDQRRASVDERTAGNKPKEPNLEEVDKKDENMTVDNQQATNMKIEKSPIKADEDDGASEQLKDPFEKPSGTAQRQPDQNTPEKPDPSVDTSVLSSVTDSVPDSFYKTLIRGEDNEHTEYTDDSEAETLAAHSPPRMNRGRRLVRQSDIKEDGDVSDEEKPEPKSFSKLKLPETALRPYKLKRDSSGCSLLQRACKKGNVKDVLQLLERGADPNEADFCGFTCLHEAALAGHTEVAKILLDHGADVNKPAFEAGDLETPLIDASENQHTETVKLLLKYGADTRVYNIDGFTALTKIYNDHANEEGYEEIIKLLEEANHKIAGESNTTADPLLDIMPPSPDSVVEDPNDSYFGDLLRKKSAYMFRHAAEGHKELIANYLLEGGDLLSQPDIFIVAARNGHLEMINIIMGLATDFDIDTENSCGLTALLASVGRGHRDVVSFLLAEGANPFRKRNDSLDALEISRRSANFDPVEVRSIQEAMAKRQHTSASNERAKVDDKKEPKISSAAVKNTEDKPQHNDSRSQHQDEPRKRKNDGEENPEAKRRIRKESIVSETATQDHDANPLRHSSSYELAPQTHGSESRESTPNQPQSPVNKLSEEQRVRSAEEARIWQEKVEAKKRARREMFLKMEKEKEKKRREEEERKLEAEKRQEKERIEREKEIKRKQEQEALEKSKALEDEVQKLRRKIIIENYPEGLLLLRTNLSVSDRVRDYSPLYLVEKDSVVYVADIQLFLLTGEPVTNITAELPEHVEATAEEKGALWEIMCELIGDRNEKNGAEKFKNLLVHFVKLDLARAWCELRYPEVYEEVWTHRRVAKVDLESFKKVTSGILQTVIADDVQPKYPEGVFVPPSLKRRQDAVRAIQTAANPLW</sequence>
<proteinExistence type="predicted"/>
<protein>
    <submittedName>
        <fullName evidence="1">Uncharacterized protein</fullName>
    </submittedName>
</protein>
<name>A0ACC2W587_9TREE</name>
<gene>
    <name evidence="1" type="ORF">QFC19_003220</name>
</gene>
<keyword evidence="2" id="KW-1185">Reference proteome</keyword>
<evidence type="ECO:0000313" key="2">
    <source>
        <dbReference type="Proteomes" id="UP001241377"/>
    </source>
</evidence>
<comment type="caution">
    <text evidence="1">The sequence shown here is derived from an EMBL/GenBank/DDBJ whole genome shotgun (WGS) entry which is preliminary data.</text>
</comment>
<organism evidence="1 2">
    <name type="scientific">Naganishia cerealis</name>
    <dbReference type="NCBI Taxonomy" id="610337"/>
    <lineage>
        <taxon>Eukaryota</taxon>
        <taxon>Fungi</taxon>
        <taxon>Dikarya</taxon>
        <taxon>Basidiomycota</taxon>
        <taxon>Agaricomycotina</taxon>
        <taxon>Tremellomycetes</taxon>
        <taxon>Filobasidiales</taxon>
        <taxon>Filobasidiaceae</taxon>
        <taxon>Naganishia</taxon>
    </lineage>
</organism>
<accession>A0ACC2W587</accession>
<evidence type="ECO:0000313" key="1">
    <source>
        <dbReference type="EMBL" id="KAJ9106490.1"/>
    </source>
</evidence>